<gene>
    <name evidence="6" type="ORF">V5799_018990</name>
</gene>
<accession>A0AAQ4EYR7</accession>
<evidence type="ECO:0000256" key="2">
    <source>
        <dbReference type="ARBA" id="ARBA00022692"/>
    </source>
</evidence>
<dbReference type="EMBL" id="JARKHS020009566">
    <property type="protein sequence ID" value="KAK8779668.1"/>
    <property type="molecule type" value="Genomic_DNA"/>
</dbReference>
<dbReference type="AlphaFoldDB" id="A0AAQ4EYR7"/>
<comment type="subcellular location">
    <subcellularLocation>
        <location evidence="1">Membrane</location>
    </subcellularLocation>
</comment>
<evidence type="ECO:0000313" key="7">
    <source>
        <dbReference type="Proteomes" id="UP001321473"/>
    </source>
</evidence>
<reference evidence="6 7" key="1">
    <citation type="journal article" date="2023" name="Arcadia Sci">
        <title>De novo assembly of a long-read Amblyomma americanum tick genome.</title>
        <authorList>
            <person name="Chou S."/>
            <person name="Poskanzer K.E."/>
            <person name="Rollins M."/>
            <person name="Thuy-Boun P.S."/>
        </authorList>
    </citation>
    <scope>NUCLEOTIDE SEQUENCE [LARGE SCALE GENOMIC DNA]</scope>
    <source>
        <strain evidence="6">F_SG_1</strain>
        <tissue evidence="6">Salivary glands</tissue>
    </source>
</reference>
<name>A0AAQ4EYR7_AMBAM</name>
<sequence>MSCLTYSAGQLYAATATDDPFVMTSTTNAMDILATALALPLADKWGRRPSMVCAYGLAALCYIGVAGFYEKHQAVIGSEVTDGRSGGSDGGGGGGASGGDAGFGGGGGGGAGEGGGGDVEEVKLA</sequence>
<evidence type="ECO:0000256" key="1">
    <source>
        <dbReference type="ARBA" id="ARBA00004370"/>
    </source>
</evidence>
<protein>
    <submittedName>
        <fullName evidence="6">Uncharacterized protein</fullName>
    </submittedName>
</protein>
<comment type="caution">
    <text evidence="6">The sequence shown here is derived from an EMBL/GenBank/DDBJ whole genome shotgun (WGS) entry which is preliminary data.</text>
</comment>
<dbReference type="GO" id="GO:0016020">
    <property type="term" value="C:membrane"/>
    <property type="evidence" value="ECO:0007669"/>
    <property type="project" value="UniProtKB-SubCell"/>
</dbReference>
<evidence type="ECO:0000313" key="6">
    <source>
        <dbReference type="EMBL" id="KAK8779668.1"/>
    </source>
</evidence>
<keyword evidence="3" id="KW-1133">Transmembrane helix</keyword>
<dbReference type="SUPFAM" id="SSF103473">
    <property type="entry name" value="MFS general substrate transporter"/>
    <property type="match status" value="1"/>
</dbReference>
<keyword evidence="4" id="KW-0472">Membrane</keyword>
<keyword evidence="7" id="KW-1185">Reference proteome</keyword>
<dbReference type="Pfam" id="PF00083">
    <property type="entry name" value="Sugar_tr"/>
    <property type="match status" value="1"/>
</dbReference>
<dbReference type="Gene3D" id="1.20.1250.20">
    <property type="entry name" value="MFS general substrate transporter like domains"/>
    <property type="match status" value="1"/>
</dbReference>
<feature type="compositionally biased region" description="Gly residues" evidence="5">
    <location>
        <begin position="84"/>
        <end position="117"/>
    </location>
</feature>
<evidence type="ECO:0000256" key="5">
    <source>
        <dbReference type="SAM" id="MobiDB-lite"/>
    </source>
</evidence>
<dbReference type="InterPro" id="IPR005828">
    <property type="entry name" value="MFS_sugar_transport-like"/>
</dbReference>
<dbReference type="InterPro" id="IPR036259">
    <property type="entry name" value="MFS_trans_sf"/>
</dbReference>
<keyword evidence="2" id="KW-0812">Transmembrane</keyword>
<proteinExistence type="predicted"/>
<evidence type="ECO:0000256" key="3">
    <source>
        <dbReference type="ARBA" id="ARBA00022989"/>
    </source>
</evidence>
<organism evidence="6 7">
    <name type="scientific">Amblyomma americanum</name>
    <name type="common">Lone star tick</name>
    <dbReference type="NCBI Taxonomy" id="6943"/>
    <lineage>
        <taxon>Eukaryota</taxon>
        <taxon>Metazoa</taxon>
        <taxon>Ecdysozoa</taxon>
        <taxon>Arthropoda</taxon>
        <taxon>Chelicerata</taxon>
        <taxon>Arachnida</taxon>
        <taxon>Acari</taxon>
        <taxon>Parasitiformes</taxon>
        <taxon>Ixodida</taxon>
        <taxon>Ixodoidea</taxon>
        <taxon>Ixodidae</taxon>
        <taxon>Amblyomminae</taxon>
        <taxon>Amblyomma</taxon>
    </lineage>
</organism>
<evidence type="ECO:0000256" key="4">
    <source>
        <dbReference type="ARBA" id="ARBA00023136"/>
    </source>
</evidence>
<feature type="region of interest" description="Disordered" evidence="5">
    <location>
        <begin position="79"/>
        <end position="125"/>
    </location>
</feature>
<dbReference type="Proteomes" id="UP001321473">
    <property type="component" value="Unassembled WGS sequence"/>
</dbReference>
<dbReference type="GO" id="GO:0022857">
    <property type="term" value="F:transmembrane transporter activity"/>
    <property type="evidence" value="ECO:0007669"/>
    <property type="project" value="InterPro"/>
</dbReference>